<dbReference type="Pfam" id="PF07603">
    <property type="entry name" value="Lcl_C"/>
    <property type="match status" value="1"/>
</dbReference>
<dbReference type="RefSeq" id="WP_232592785.1">
    <property type="nucleotide sequence ID" value="NZ_BSPD01000021.1"/>
</dbReference>
<evidence type="ECO:0000259" key="1">
    <source>
        <dbReference type="Pfam" id="PF07603"/>
    </source>
</evidence>
<evidence type="ECO:0000313" key="3">
    <source>
        <dbReference type="Proteomes" id="UP001156870"/>
    </source>
</evidence>
<accession>A0AA37T3X5</accession>
<feature type="domain" description="Lcl C-terminal" evidence="1">
    <location>
        <begin position="63"/>
        <end position="213"/>
    </location>
</feature>
<dbReference type="InterPro" id="IPR011460">
    <property type="entry name" value="Lcl_C"/>
</dbReference>
<reference evidence="2 3" key="1">
    <citation type="journal article" date="2014" name="Int. J. Syst. Evol. Microbiol.">
        <title>Complete genome sequence of Corynebacterium casei LMG S-19264T (=DSM 44701T), isolated from a smear-ripened cheese.</title>
        <authorList>
            <consortium name="US DOE Joint Genome Institute (JGI-PGF)"/>
            <person name="Walter F."/>
            <person name="Albersmeier A."/>
            <person name="Kalinowski J."/>
            <person name="Ruckert C."/>
        </authorList>
    </citation>
    <scope>NUCLEOTIDE SEQUENCE [LARGE SCALE GENOMIC DNA]</scope>
    <source>
        <strain evidence="2 3">NBRC 110095</strain>
    </source>
</reference>
<sequence length="219" mass="25122">MFRAYFNAPRRRRRAVVLMSLICTIVVGAILLQPSNPLPLESRYQKWSLEGEPLANWSGPWACVEDQTTGLLWEVKTDAENIRHGDWTYSWYSNTASRGIPNQGDCYFERDRCDTEDLIRRANKERWCGLDGWRLPSSKELMSLLNFSVKPGRPKITVEFFPHTQKANYWTADFNARLTGVYAQFTVGAMALSFGDGRQSALPYQSAEFVRLVNSNQPK</sequence>
<gene>
    <name evidence="2" type="ORF">GCM10007877_08400</name>
</gene>
<comment type="caution">
    <text evidence="2">The sequence shown here is derived from an EMBL/GenBank/DDBJ whole genome shotgun (WGS) entry which is preliminary data.</text>
</comment>
<keyword evidence="3" id="KW-1185">Reference proteome</keyword>
<evidence type="ECO:0000313" key="2">
    <source>
        <dbReference type="EMBL" id="GLS25126.1"/>
    </source>
</evidence>
<protein>
    <recommendedName>
        <fullName evidence="1">Lcl C-terminal domain-containing protein</fullName>
    </recommendedName>
</protein>
<name>A0AA37T3X5_9GAMM</name>
<dbReference type="AlphaFoldDB" id="A0AA37T3X5"/>
<dbReference type="Proteomes" id="UP001156870">
    <property type="component" value="Unassembled WGS sequence"/>
</dbReference>
<proteinExistence type="predicted"/>
<dbReference type="EMBL" id="BSPD01000021">
    <property type="protein sequence ID" value="GLS25126.1"/>
    <property type="molecule type" value="Genomic_DNA"/>
</dbReference>
<organism evidence="2 3">
    <name type="scientific">Marinibactrum halimedae</name>
    <dbReference type="NCBI Taxonomy" id="1444977"/>
    <lineage>
        <taxon>Bacteria</taxon>
        <taxon>Pseudomonadati</taxon>
        <taxon>Pseudomonadota</taxon>
        <taxon>Gammaproteobacteria</taxon>
        <taxon>Cellvibrionales</taxon>
        <taxon>Cellvibrionaceae</taxon>
        <taxon>Marinibactrum</taxon>
    </lineage>
</organism>